<dbReference type="AlphaFoldDB" id="A0A8H5G1F4"/>
<evidence type="ECO:0000313" key="2">
    <source>
        <dbReference type="Proteomes" id="UP000559256"/>
    </source>
</evidence>
<comment type="caution">
    <text evidence="1">The sequence shown here is derived from an EMBL/GenBank/DDBJ whole genome shotgun (WGS) entry which is preliminary data.</text>
</comment>
<dbReference type="PANTHER" id="PTHR38926:SF5">
    <property type="entry name" value="F-BOX AND LEUCINE-RICH REPEAT PROTEIN 6"/>
    <property type="match status" value="1"/>
</dbReference>
<evidence type="ECO:0000313" key="1">
    <source>
        <dbReference type="EMBL" id="KAF5356549.1"/>
    </source>
</evidence>
<accession>A0A8H5G1F4</accession>
<reference evidence="1 2" key="1">
    <citation type="journal article" date="2020" name="ISME J.">
        <title>Uncovering the hidden diversity of litter-decomposition mechanisms in mushroom-forming fungi.</title>
        <authorList>
            <person name="Floudas D."/>
            <person name="Bentzer J."/>
            <person name="Ahren D."/>
            <person name="Johansson T."/>
            <person name="Persson P."/>
            <person name="Tunlid A."/>
        </authorList>
    </citation>
    <scope>NUCLEOTIDE SEQUENCE [LARGE SCALE GENOMIC DNA]</scope>
    <source>
        <strain evidence="1 2">CBS 291.85</strain>
    </source>
</reference>
<dbReference type="PANTHER" id="PTHR38926">
    <property type="entry name" value="F-BOX DOMAIN CONTAINING PROTEIN, EXPRESSED"/>
    <property type="match status" value="1"/>
</dbReference>
<organism evidence="1 2">
    <name type="scientific">Tetrapyrgos nigripes</name>
    <dbReference type="NCBI Taxonomy" id="182062"/>
    <lineage>
        <taxon>Eukaryota</taxon>
        <taxon>Fungi</taxon>
        <taxon>Dikarya</taxon>
        <taxon>Basidiomycota</taxon>
        <taxon>Agaricomycotina</taxon>
        <taxon>Agaricomycetes</taxon>
        <taxon>Agaricomycetidae</taxon>
        <taxon>Agaricales</taxon>
        <taxon>Marasmiineae</taxon>
        <taxon>Marasmiaceae</taxon>
        <taxon>Tetrapyrgos</taxon>
    </lineage>
</organism>
<dbReference type="OrthoDB" id="3543113at2759"/>
<dbReference type="SUPFAM" id="SSF52047">
    <property type="entry name" value="RNI-like"/>
    <property type="match status" value="1"/>
</dbReference>
<dbReference type="Gene3D" id="3.80.10.10">
    <property type="entry name" value="Ribonuclease Inhibitor"/>
    <property type="match status" value="1"/>
</dbReference>
<protein>
    <submittedName>
        <fullName evidence="1">Uncharacterized protein</fullName>
    </submittedName>
</protein>
<gene>
    <name evidence="1" type="ORF">D9758_008292</name>
</gene>
<sequence length="546" mass="61713">MHPALSISELLQGIFRLASPSGKGRMQALLNYALVCHAWKPDALELLMAVLEDVVVDIRMIARALGAMMKGGVVEERLIFPSPPGPDTWRRFQGTFSLRVRSIVVDLKTENDSRLLEVMAKTRPHSFDSFFPNLRRMTVIDDERLLLSDCRDAILMLMNRSVESLSLKSKPEVEQDEDPPSDLPLFFEDFAAIGDRMPHLTSLLISGAYTIDLDIGDEIAILCSRLPSLTELELPSLNDYTRVIESVARHCPQLQGLTCFETELIAAQSVLPMPSLKRLNLGLEYLSELVRFMNQHPVPALETCLFFFDPIYTEPQDLRNLFTLLSSLPHITKIEYSMRGFGEDFELNFGELRPVLQCRNIRELHCGHSRISLTDADLVILGRSLPCLESLMLSPFLHDLEEPEDMPTLRGLIDLTEHATKLRYLQLRLLPIYPPTDSMDNDATTESNKDELTLDSIKSFHCLEQLCVCRSLLDPDWTLVTTLVLGRILPLKCRFRYCALLDHDGPWGVDREEGEVMLSIAEWEKVSFGLKFRAAASCGKVALPSL</sequence>
<dbReference type="EMBL" id="JAACJM010000054">
    <property type="protein sequence ID" value="KAF5356549.1"/>
    <property type="molecule type" value="Genomic_DNA"/>
</dbReference>
<name>A0A8H5G1F4_9AGAR</name>
<keyword evidence="2" id="KW-1185">Reference proteome</keyword>
<proteinExistence type="predicted"/>
<dbReference type="Proteomes" id="UP000559256">
    <property type="component" value="Unassembled WGS sequence"/>
</dbReference>
<dbReference type="InterPro" id="IPR032675">
    <property type="entry name" value="LRR_dom_sf"/>
</dbReference>